<dbReference type="PANTHER" id="PTHR10900:SF77">
    <property type="entry name" value="FI19380P1"/>
    <property type="match status" value="1"/>
</dbReference>
<feature type="chain" id="PRO_5022723356" evidence="1">
    <location>
        <begin position="19"/>
        <end position="168"/>
    </location>
</feature>
<dbReference type="SUPFAM" id="SSF82153">
    <property type="entry name" value="FAS1 domain"/>
    <property type="match status" value="1"/>
</dbReference>
<dbReference type="PANTHER" id="PTHR10900">
    <property type="entry name" value="PERIOSTIN-RELATED"/>
    <property type="match status" value="1"/>
</dbReference>
<keyword evidence="1" id="KW-0732">Signal</keyword>
<feature type="domain" description="FAS1" evidence="2">
    <location>
        <begin position="32"/>
        <end position="164"/>
    </location>
</feature>
<dbReference type="SMART" id="SM00554">
    <property type="entry name" value="FAS1"/>
    <property type="match status" value="1"/>
</dbReference>
<dbReference type="OrthoDB" id="1119934at2"/>
<dbReference type="Proteomes" id="UP000321935">
    <property type="component" value="Unassembled WGS sequence"/>
</dbReference>
<dbReference type="InterPro" id="IPR050904">
    <property type="entry name" value="Adhesion/Biosynth-related"/>
</dbReference>
<sequence>MKKLGVVFMMAILVVASSFSPKSNPIHETRMDADIVDLAISQDFLTTLVAAVKAGDLVETLKGDGPFTVFAPTNEAFAKLPAGTIENLLKPENKAQLVKILTYHVVPGKILSSDLKNGQVAKTAEGSSIKVTLMDGKAMINNATVTTADIMADNGVVHIIDTVIMPPM</sequence>
<protein>
    <submittedName>
        <fullName evidence="3">Fasciclin domain-containing protein</fullName>
    </submittedName>
</protein>
<proteinExistence type="predicted"/>
<dbReference type="FunFam" id="2.30.180.10:FF:000019">
    <property type="entry name" value="Cell surface lipoprotein"/>
    <property type="match status" value="1"/>
</dbReference>
<name>A0A5C7B6L3_9BACT</name>
<dbReference type="InterPro" id="IPR000782">
    <property type="entry name" value="FAS1_domain"/>
</dbReference>
<organism evidence="3 4">
    <name type="scientific">Algoriphagus aquimarinus</name>
    <dbReference type="NCBI Taxonomy" id="237018"/>
    <lineage>
        <taxon>Bacteria</taxon>
        <taxon>Pseudomonadati</taxon>
        <taxon>Bacteroidota</taxon>
        <taxon>Cytophagia</taxon>
        <taxon>Cytophagales</taxon>
        <taxon>Cyclobacteriaceae</taxon>
        <taxon>Algoriphagus</taxon>
    </lineage>
</organism>
<dbReference type="AlphaFoldDB" id="A0A5C7B6L3"/>
<evidence type="ECO:0000313" key="3">
    <source>
        <dbReference type="EMBL" id="TXE14225.1"/>
    </source>
</evidence>
<dbReference type="EMBL" id="VORW01000001">
    <property type="protein sequence ID" value="TXE14225.1"/>
    <property type="molecule type" value="Genomic_DNA"/>
</dbReference>
<dbReference type="GO" id="GO:0005615">
    <property type="term" value="C:extracellular space"/>
    <property type="evidence" value="ECO:0007669"/>
    <property type="project" value="TreeGrafter"/>
</dbReference>
<dbReference type="Gene3D" id="2.30.180.10">
    <property type="entry name" value="FAS1 domain"/>
    <property type="match status" value="1"/>
</dbReference>
<gene>
    <name evidence="3" type="ORF">ESV85_01305</name>
</gene>
<dbReference type="RefSeq" id="WP_146914430.1">
    <property type="nucleotide sequence ID" value="NZ_VORW01000001.1"/>
</dbReference>
<comment type="caution">
    <text evidence="3">The sequence shown here is derived from an EMBL/GenBank/DDBJ whole genome shotgun (WGS) entry which is preliminary data.</text>
</comment>
<dbReference type="PROSITE" id="PS50213">
    <property type="entry name" value="FAS1"/>
    <property type="match status" value="1"/>
</dbReference>
<dbReference type="Pfam" id="PF02469">
    <property type="entry name" value="Fasciclin"/>
    <property type="match status" value="1"/>
</dbReference>
<reference evidence="3 4" key="1">
    <citation type="submission" date="2019-08" db="EMBL/GenBank/DDBJ databases">
        <title>Genomes sequence of Algoriphagus aquimarinus ACAM450.</title>
        <authorList>
            <person name="Bowman J.P."/>
        </authorList>
    </citation>
    <scope>NUCLEOTIDE SEQUENCE [LARGE SCALE GENOMIC DNA]</scope>
    <source>
        <strain evidence="3 4">ACAM 450</strain>
    </source>
</reference>
<accession>A0A5C7B6L3</accession>
<dbReference type="InterPro" id="IPR036378">
    <property type="entry name" value="FAS1_dom_sf"/>
</dbReference>
<feature type="signal peptide" evidence="1">
    <location>
        <begin position="1"/>
        <end position="18"/>
    </location>
</feature>
<evidence type="ECO:0000259" key="2">
    <source>
        <dbReference type="PROSITE" id="PS50213"/>
    </source>
</evidence>
<evidence type="ECO:0000256" key="1">
    <source>
        <dbReference type="SAM" id="SignalP"/>
    </source>
</evidence>
<evidence type="ECO:0000313" key="4">
    <source>
        <dbReference type="Proteomes" id="UP000321935"/>
    </source>
</evidence>